<reference evidence="5" key="1">
    <citation type="journal article" date="2019" name="Int. J. Syst. Evol. Microbiol.">
        <title>The Global Catalogue of Microorganisms (GCM) 10K type strain sequencing project: providing services to taxonomists for standard genome sequencing and annotation.</title>
        <authorList>
            <consortium name="The Broad Institute Genomics Platform"/>
            <consortium name="The Broad Institute Genome Sequencing Center for Infectious Disease"/>
            <person name="Wu L."/>
            <person name="Ma J."/>
        </authorList>
    </citation>
    <scope>NUCLEOTIDE SEQUENCE [LARGE SCALE GENOMIC DNA]</scope>
    <source>
        <strain evidence="5">CGMCC 1.16306</strain>
    </source>
</reference>
<gene>
    <name evidence="4" type="ORF">ACFQO1_00910</name>
</gene>
<dbReference type="Gene3D" id="3.40.630.30">
    <property type="match status" value="1"/>
</dbReference>
<evidence type="ECO:0000256" key="1">
    <source>
        <dbReference type="ARBA" id="ARBA00022679"/>
    </source>
</evidence>
<keyword evidence="2 4" id="KW-0012">Acyltransferase</keyword>
<dbReference type="Proteomes" id="UP001596415">
    <property type="component" value="Unassembled WGS sequence"/>
</dbReference>
<dbReference type="CDD" id="cd04301">
    <property type="entry name" value="NAT_SF"/>
    <property type="match status" value="1"/>
</dbReference>
<dbReference type="RefSeq" id="WP_380215774.1">
    <property type="nucleotide sequence ID" value="NZ_JBHTBN010000001.1"/>
</dbReference>
<dbReference type="InterPro" id="IPR050832">
    <property type="entry name" value="Bact_Acetyltransf"/>
</dbReference>
<dbReference type="PROSITE" id="PS51186">
    <property type="entry name" value="GNAT"/>
    <property type="match status" value="1"/>
</dbReference>
<evidence type="ECO:0000259" key="3">
    <source>
        <dbReference type="PROSITE" id="PS51186"/>
    </source>
</evidence>
<dbReference type="PANTHER" id="PTHR43877">
    <property type="entry name" value="AMINOALKYLPHOSPHONATE N-ACETYLTRANSFERASE-RELATED-RELATED"/>
    <property type="match status" value="1"/>
</dbReference>
<dbReference type="PANTHER" id="PTHR43877:SF2">
    <property type="entry name" value="AMINOALKYLPHOSPHONATE N-ACETYLTRANSFERASE-RELATED"/>
    <property type="match status" value="1"/>
</dbReference>
<evidence type="ECO:0000256" key="2">
    <source>
        <dbReference type="ARBA" id="ARBA00023315"/>
    </source>
</evidence>
<keyword evidence="1 4" id="KW-0808">Transferase</keyword>
<protein>
    <submittedName>
        <fullName evidence="4">GNAT family N-acetyltransferase</fullName>
        <ecNumber evidence="4">2.3.-.-</ecNumber>
    </submittedName>
</protein>
<comment type="caution">
    <text evidence="4">The sequence shown here is derived from an EMBL/GenBank/DDBJ whole genome shotgun (WGS) entry which is preliminary data.</text>
</comment>
<evidence type="ECO:0000313" key="5">
    <source>
        <dbReference type="Proteomes" id="UP001596415"/>
    </source>
</evidence>
<dbReference type="Pfam" id="PF00583">
    <property type="entry name" value="Acetyltransf_1"/>
    <property type="match status" value="1"/>
</dbReference>
<dbReference type="EMBL" id="JBHTBN010000001">
    <property type="protein sequence ID" value="MFC7356231.1"/>
    <property type="molecule type" value="Genomic_DNA"/>
</dbReference>
<keyword evidence="5" id="KW-1185">Reference proteome</keyword>
<proteinExistence type="predicted"/>
<dbReference type="InterPro" id="IPR016181">
    <property type="entry name" value="Acyl_CoA_acyltransferase"/>
</dbReference>
<accession>A0ABW2MRA3</accession>
<dbReference type="InterPro" id="IPR000182">
    <property type="entry name" value="GNAT_dom"/>
</dbReference>
<name>A0ABW2MRA3_9FLAO</name>
<evidence type="ECO:0000313" key="4">
    <source>
        <dbReference type="EMBL" id="MFC7356231.1"/>
    </source>
</evidence>
<dbReference type="GO" id="GO:0016746">
    <property type="term" value="F:acyltransferase activity"/>
    <property type="evidence" value="ECO:0007669"/>
    <property type="project" value="UniProtKB-KW"/>
</dbReference>
<sequence>MIRKAKPSEIDKIITITKACAAKMVSENIYQWNEAYPSKKAFSRDLKRGELFVLLSEGKVIGCITISSEKDKEYNDIDWLTKDAKQYYIHRLAVHPDFQHQGNAKQLMDFAEAFAKTANAVSVRLDTFSKNIRNQEFYEARGYQKLGDVYFPRQTEYPFHCYELVLESP</sequence>
<feature type="domain" description="N-acetyltransferase" evidence="3">
    <location>
        <begin position="1"/>
        <end position="169"/>
    </location>
</feature>
<dbReference type="SUPFAM" id="SSF55729">
    <property type="entry name" value="Acyl-CoA N-acyltransferases (Nat)"/>
    <property type="match status" value="1"/>
</dbReference>
<organism evidence="4 5">
    <name type="scientific">Jejudonia soesokkakensis</name>
    <dbReference type="NCBI Taxonomy" id="1323432"/>
    <lineage>
        <taxon>Bacteria</taxon>
        <taxon>Pseudomonadati</taxon>
        <taxon>Bacteroidota</taxon>
        <taxon>Flavobacteriia</taxon>
        <taxon>Flavobacteriales</taxon>
        <taxon>Flavobacteriaceae</taxon>
        <taxon>Jejudonia</taxon>
    </lineage>
</organism>
<dbReference type="EC" id="2.3.-.-" evidence="4"/>